<dbReference type="Proteomes" id="UP000276417">
    <property type="component" value="Chromosome 2"/>
</dbReference>
<protein>
    <submittedName>
        <fullName evidence="2">Uncharacterized protein</fullName>
    </submittedName>
</protein>
<evidence type="ECO:0000313" key="3">
    <source>
        <dbReference type="Proteomes" id="UP000276417"/>
    </source>
</evidence>
<feature type="region of interest" description="Disordered" evidence="1">
    <location>
        <begin position="1"/>
        <end position="23"/>
    </location>
</feature>
<evidence type="ECO:0000313" key="2">
    <source>
        <dbReference type="EMBL" id="AZI44183.1"/>
    </source>
</evidence>
<dbReference type="AlphaFoldDB" id="A0A3G8YGT9"/>
<dbReference type="EMBL" id="CP034184">
    <property type="protein sequence ID" value="AZI44183.1"/>
    <property type="molecule type" value="Genomic_DNA"/>
</dbReference>
<keyword evidence="3" id="KW-1185">Reference proteome</keyword>
<organism evidence="2 3">
    <name type="scientific">Deinococcus psychrotolerans</name>
    <dbReference type="NCBI Taxonomy" id="2489213"/>
    <lineage>
        <taxon>Bacteria</taxon>
        <taxon>Thermotogati</taxon>
        <taxon>Deinococcota</taxon>
        <taxon>Deinococci</taxon>
        <taxon>Deinococcales</taxon>
        <taxon>Deinococcaceae</taxon>
        <taxon>Deinococcus</taxon>
    </lineage>
</organism>
<name>A0A3G8YGT9_9DEIO</name>
<feature type="region of interest" description="Disordered" evidence="1">
    <location>
        <begin position="45"/>
        <end position="67"/>
    </location>
</feature>
<gene>
    <name evidence="2" type="ORF">EHF33_14880</name>
</gene>
<dbReference type="OrthoDB" id="9935336at2"/>
<dbReference type="RefSeq" id="WP_124873582.1">
    <property type="nucleotide sequence ID" value="NZ_CP034184.1"/>
</dbReference>
<reference evidence="2 3" key="1">
    <citation type="submission" date="2018-11" db="EMBL/GenBank/DDBJ databases">
        <title>Deinococcus shelandsis sp. nov., isolated from South Shetland Islands soil of Antarctica.</title>
        <authorList>
            <person name="Tian J."/>
        </authorList>
    </citation>
    <scope>NUCLEOTIDE SEQUENCE [LARGE SCALE GENOMIC DNA]</scope>
    <source>
        <strain evidence="2 3">S14-83T</strain>
    </source>
</reference>
<evidence type="ECO:0000256" key="1">
    <source>
        <dbReference type="SAM" id="MobiDB-lite"/>
    </source>
</evidence>
<proteinExistence type="predicted"/>
<accession>A0A3G8YGT9</accession>
<dbReference type="KEGG" id="dph:EHF33_14880"/>
<sequence length="67" mass="7051">MTGHGLSAAELNRGGQHQPTALKPVISVIPPGVIALDRWVNEGGCGDDPDTMVGLNQRQLPPRPQEG</sequence>